<evidence type="ECO:0000256" key="1">
    <source>
        <dbReference type="SAM" id="Phobius"/>
    </source>
</evidence>
<evidence type="ECO:0000259" key="2">
    <source>
        <dbReference type="PROSITE" id="PS50887"/>
    </source>
</evidence>
<feature type="domain" description="GGDEF" evidence="2">
    <location>
        <begin position="514"/>
        <end position="640"/>
    </location>
</feature>
<evidence type="ECO:0000313" key="4">
    <source>
        <dbReference type="Proteomes" id="UP000723714"/>
    </source>
</evidence>
<dbReference type="SMART" id="SM00267">
    <property type="entry name" value="GGDEF"/>
    <property type="match status" value="1"/>
</dbReference>
<dbReference type="CDD" id="cd01949">
    <property type="entry name" value="GGDEF"/>
    <property type="match status" value="1"/>
</dbReference>
<feature type="transmembrane region" description="Helical" evidence="1">
    <location>
        <begin position="6"/>
        <end position="25"/>
    </location>
</feature>
<keyword evidence="4" id="KW-1185">Reference proteome</keyword>
<gene>
    <name evidence="3" type="ORF">HGO97_015585</name>
</gene>
<keyword evidence="1" id="KW-0472">Membrane</keyword>
<accession>A0ABS6D7R8</accession>
<dbReference type="InterPro" id="IPR050469">
    <property type="entry name" value="Diguanylate_Cyclase"/>
</dbReference>
<dbReference type="Proteomes" id="UP000723714">
    <property type="component" value="Unassembled WGS sequence"/>
</dbReference>
<dbReference type="RefSeq" id="WP_216243548.1">
    <property type="nucleotide sequence ID" value="NZ_JABACJ020000016.1"/>
</dbReference>
<dbReference type="Pfam" id="PF00990">
    <property type="entry name" value="GGDEF"/>
    <property type="match status" value="1"/>
</dbReference>
<dbReference type="EMBL" id="JABACJ020000016">
    <property type="protein sequence ID" value="MBU3877227.1"/>
    <property type="molecule type" value="Genomic_DNA"/>
</dbReference>
<keyword evidence="1" id="KW-0812">Transmembrane</keyword>
<organism evidence="3 4">
    <name type="scientific">Faecalicatena faecalis</name>
    <dbReference type="NCBI Taxonomy" id="2726362"/>
    <lineage>
        <taxon>Bacteria</taxon>
        <taxon>Bacillati</taxon>
        <taxon>Bacillota</taxon>
        <taxon>Clostridia</taxon>
        <taxon>Lachnospirales</taxon>
        <taxon>Lachnospiraceae</taxon>
        <taxon>Faecalicatena</taxon>
    </lineage>
</organism>
<dbReference type="InterPro" id="IPR000160">
    <property type="entry name" value="GGDEF_dom"/>
</dbReference>
<comment type="caution">
    <text evidence="3">The sequence shown here is derived from an EMBL/GenBank/DDBJ whole genome shotgun (WGS) entry which is preliminary data.</text>
</comment>
<feature type="transmembrane region" description="Helical" evidence="1">
    <location>
        <begin position="150"/>
        <end position="169"/>
    </location>
</feature>
<name>A0ABS6D7R8_9FIRM</name>
<protein>
    <submittedName>
        <fullName evidence="3">GGDEF domain-containing protein</fullName>
    </submittedName>
</protein>
<dbReference type="PROSITE" id="PS50887">
    <property type="entry name" value="GGDEF"/>
    <property type="match status" value="1"/>
</dbReference>
<dbReference type="PANTHER" id="PTHR45138:SF6">
    <property type="entry name" value="DIGUANYLATE CYCLASE DGCN"/>
    <property type="match status" value="1"/>
</dbReference>
<reference evidence="3 4" key="1">
    <citation type="submission" date="2021-06" db="EMBL/GenBank/DDBJ databases">
        <title>Faecalicatena sp. nov. isolated from porcine feces.</title>
        <authorList>
            <person name="Oh B.S."/>
            <person name="Lee J.H."/>
        </authorList>
    </citation>
    <scope>NUCLEOTIDE SEQUENCE [LARGE SCALE GENOMIC DNA]</scope>
    <source>
        <strain evidence="3 4">AGMB00832</strain>
    </source>
</reference>
<sequence>MQKKIIPFIFTIALIISGFFALYSIGNVQGNARVVNYTGIVRGATQKLVKEELNGEPDDALIRRLDGILKELQTGEGDNNLIYLKDKVFQDQLALLQEKWAQIKEEIQNVRQGGDSEQLYQLSEDYFTETDVAVHDAEAYTERRVQHARWGLGLLTAVWLLVAAFVGFFTSRISKRQQEIQKIEDENRRKSEYLSVLAKQLQAPMNEMSELLYITDIETYELLFLNEAGQRTFNIKNFYGQKCYKILQGRESPCPFCNNDILKEGENVTWEHTNPITSRHYLLKDRQIIWDNRKARMEIAFDLTESESKKQQLQYLLDAEQMIVDCIHILYKKQNVERNIREVLEIAGKFLLADCAYYINIRDHSLVVEQEWHKDSKHALNIEYQSIPYEITQRWIKSFEKQKCLVIEDIEYLKEKEPVEYDMFKQYDVRCMIASSLEYKGEISGFIGLINPPADRVQHIVSFLQTLSYFIDLSIQQDIAQNQLAQLSYHDMLTSFYNRNRYIEDVQKFSKMDHEIGVIYLDINGLKEINDTYGHSRGDEVITAAAGYMKEVFPADHIYRIGGDEFVILSLHMEEDVFMEHVRRLKSIVQENPYLKIALGYRWSQHSREILSLIKQADADMYEDKRIYYQNHSKSPRYRHISDDGNDLQA</sequence>
<dbReference type="PANTHER" id="PTHR45138">
    <property type="entry name" value="REGULATORY COMPONENTS OF SENSORY TRANSDUCTION SYSTEM"/>
    <property type="match status" value="1"/>
</dbReference>
<proteinExistence type="predicted"/>
<dbReference type="NCBIfam" id="TIGR00254">
    <property type="entry name" value="GGDEF"/>
    <property type="match status" value="1"/>
</dbReference>
<keyword evidence="1" id="KW-1133">Transmembrane helix</keyword>
<evidence type="ECO:0000313" key="3">
    <source>
        <dbReference type="EMBL" id="MBU3877227.1"/>
    </source>
</evidence>